<sequence length="32" mass="3711">MVGLAGLAFRLKLSQIYWKRVYRIGKIPDFNG</sequence>
<protein>
    <submittedName>
        <fullName evidence="1 2">Uncharacterized protein</fullName>
    </submittedName>
</protein>
<organism evidence="1">
    <name type="scientific">Gaeumannomyces tritici (strain R3-111a-1)</name>
    <name type="common">Wheat and barley take-all root rot fungus</name>
    <name type="synonym">Gaeumannomyces graminis var. tritici</name>
    <dbReference type="NCBI Taxonomy" id="644352"/>
    <lineage>
        <taxon>Eukaryota</taxon>
        <taxon>Fungi</taxon>
        <taxon>Dikarya</taxon>
        <taxon>Ascomycota</taxon>
        <taxon>Pezizomycotina</taxon>
        <taxon>Sordariomycetes</taxon>
        <taxon>Sordariomycetidae</taxon>
        <taxon>Magnaporthales</taxon>
        <taxon>Magnaporthaceae</taxon>
        <taxon>Gaeumannomyces</taxon>
    </lineage>
</organism>
<dbReference type="VEuPathDB" id="FungiDB:GGTG_02265"/>
<dbReference type="Proteomes" id="UP000006039">
    <property type="component" value="Unassembled WGS sequence"/>
</dbReference>
<dbReference type="HOGENOM" id="CLU_3392432_0_0_1"/>
<dbReference type="AlphaFoldDB" id="J3NLW1"/>
<evidence type="ECO:0000313" key="1">
    <source>
        <dbReference type="EMBL" id="EJT82291.1"/>
    </source>
</evidence>
<accession>J3NLW1</accession>
<proteinExistence type="predicted"/>
<reference evidence="3" key="1">
    <citation type="submission" date="2010-07" db="EMBL/GenBank/DDBJ databases">
        <title>The genome sequence of Gaeumannomyces graminis var. tritici strain R3-111a-1.</title>
        <authorList>
            <consortium name="The Broad Institute Genome Sequencing Platform"/>
            <person name="Ma L.-J."/>
            <person name="Dead R."/>
            <person name="Young S."/>
            <person name="Zeng Q."/>
            <person name="Koehrsen M."/>
            <person name="Alvarado L."/>
            <person name="Berlin A."/>
            <person name="Chapman S.B."/>
            <person name="Chen Z."/>
            <person name="Freedman E."/>
            <person name="Gellesch M."/>
            <person name="Goldberg J."/>
            <person name="Griggs A."/>
            <person name="Gujja S."/>
            <person name="Heilman E.R."/>
            <person name="Heiman D."/>
            <person name="Hepburn T."/>
            <person name="Howarth C."/>
            <person name="Jen D."/>
            <person name="Larson L."/>
            <person name="Mehta T."/>
            <person name="Neiman D."/>
            <person name="Pearson M."/>
            <person name="Roberts A."/>
            <person name="Saif S."/>
            <person name="Shea T."/>
            <person name="Shenoy N."/>
            <person name="Sisk P."/>
            <person name="Stolte C."/>
            <person name="Sykes S."/>
            <person name="Walk T."/>
            <person name="White J."/>
            <person name="Yandava C."/>
            <person name="Haas B."/>
            <person name="Nusbaum C."/>
            <person name="Birren B."/>
        </authorList>
    </citation>
    <scope>NUCLEOTIDE SEQUENCE [LARGE SCALE GENOMIC DNA]</scope>
    <source>
        <strain evidence="3">R3-111a-1</strain>
    </source>
</reference>
<evidence type="ECO:0000313" key="3">
    <source>
        <dbReference type="Proteomes" id="UP000006039"/>
    </source>
</evidence>
<dbReference type="EMBL" id="GL385395">
    <property type="protein sequence ID" value="EJT82291.1"/>
    <property type="molecule type" value="Genomic_DNA"/>
</dbReference>
<reference evidence="2" key="5">
    <citation type="submission" date="2018-04" db="UniProtKB">
        <authorList>
            <consortium name="EnsemblFungi"/>
        </authorList>
    </citation>
    <scope>IDENTIFICATION</scope>
    <source>
        <strain evidence="2">R3-111a-1</strain>
    </source>
</reference>
<reference evidence="2" key="4">
    <citation type="journal article" date="2015" name="G3 (Bethesda)">
        <title>Genome sequences of three phytopathogenic species of the Magnaporthaceae family of fungi.</title>
        <authorList>
            <person name="Okagaki L.H."/>
            <person name="Nunes C.C."/>
            <person name="Sailsbery J."/>
            <person name="Clay B."/>
            <person name="Brown D."/>
            <person name="John T."/>
            <person name="Oh Y."/>
            <person name="Young N."/>
            <person name="Fitzgerald M."/>
            <person name="Haas B.J."/>
            <person name="Zeng Q."/>
            <person name="Young S."/>
            <person name="Adiconis X."/>
            <person name="Fan L."/>
            <person name="Levin J.Z."/>
            <person name="Mitchell T.K."/>
            <person name="Okubara P.A."/>
            <person name="Farman M.L."/>
            <person name="Kohn L.M."/>
            <person name="Birren B."/>
            <person name="Ma L.-J."/>
            <person name="Dean R.A."/>
        </authorList>
    </citation>
    <scope>NUCLEOTIDE SEQUENCE</scope>
    <source>
        <strain evidence="2">R3-111a-1</strain>
    </source>
</reference>
<reference evidence="1" key="2">
    <citation type="submission" date="2010-07" db="EMBL/GenBank/DDBJ databases">
        <authorList>
            <consortium name="The Broad Institute Genome Sequencing Platform"/>
            <consortium name="Broad Institute Genome Sequencing Center for Infectious Disease"/>
            <person name="Ma L.-J."/>
            <person name="Dead R."/>
            <person name="Young S."/>
            <person name="Zeng Q."/>
            <person name="Koehrsen M."/>
            <person name="Alvarado L."/>
            <person name="Berlin A."/>
            <person name="Chapman S.B."/>
            <person name="Chen Z."/>
            <person name="Freedman E."/>
            <person name="Gellesch M."/>
            <person name="Goldberg J."/>
            <person name="Griggs A."/>
            <person name="Gujja S."/>
            <person name="Heilman E.R."/>
            <person name="Heiman D."/>
            <person name="Hepburn T."/>
            <person name="Howarth C."/>
            <person name="Jen D."/>
            <person name="Larson L."/>
            <person name="Mehta T."/>
            <person name="Neiman D."/>
            <person name="Pearson M."/>
            <person name="Roberts A."/>
            <person name="Saif S."/>
            <person name="Shea T."/>
            <person name="Shenoy N."/>
            <person name="Sisk P."/>
            <person name="Stolte C."/>
            <person name="Sykes S."/>
            <person name="Walk T."/>
            <person name="White J."/>
            <person name="Yandava C."/>
            <person name="Haas B."/>
            <person name="Nusbaum C."/>
            <person name="Birren B."/>
        </authorList>
    </citation>
    <scope>NUCLEOTIDE SEQUENCE</scope>
    <source>
        <strain evidence="1">R3-111a-1</strain>
    </source>
</reference>
<gene>
    <name evidence="2" type="primary">20342723</name>
    <name evidence="1" type="ORF">GGTG_02265</name>
</gene>
<evidence type="ECO:0000313" key="2">
    <source>
        <dbReference type="EnsemblFungi" id="EJT82291"/>
    </source>
</evidence>
<reference evidence="1" key="3">
    <citation type="submission" date="2010-09" db="EMBL/GenBank/DDBJ databases">
        <title>Annotation of Gaeumannomyces graminis var. tritici R3-111a-1.</title>
        <authorList>
            <consortium name="The Broad Institute Genome Sequencing Platform"/>
            <person name="Ma L.-J."/>
            <person name="Dead R."/>
            <person name="Young S.K."/>
            <person name="Zeng Q."/>
            <person name="Gargeya S."/>
            <person name="Fitzgerald M."/>
            <person name="Haas B."/>
            <person name="Abouelleil A."/>
            <person name="Alvarado L."/>
            <person name="Arachchi H.M."/>
            <person name="Berlin A."/>
            <person name="Brown A."/>
            <person name="Chapman S.B."/>
            <person name="Chen Z."/>
            <person name="Dunbar C."/>
            <person name="Freedman E."/>
            <person name="Gearin G."/>
            <person name="Gellesch M."/>
            <person name="Goldberg J."/>
            <person name="Griggs A."/>
            <person name="Gujja S."/>
            <person name="Heiman D."/>
            <person name="Howarth C."/>
            <person name="Larson L."/>
            <person name="Lui A."/>
            <person name="MacDonald P.J.P."/>
            <person name="Mehta T."/>
            <person name="Montmayeur A."/>
            <person name="Murphy C."/>
            <person name="Neiman D."/>
            <person name="Pearson M."/>
            <person name="Priest M."/>
            <person name="Roberts A."/>
            <person name="Saif S."/>
            <person name="Shea T."/>
            <person name="Shenoy N."/>
            <person name="Sisk P."/>
            <person name="Stolte C."/>
            <person name="Sykes S."/>
            <person name="Yandava C."/>
            <person name="Wortman J."/>
            <person name="Nusbaum C."/>
            <person name="Birren B."/>
        </authorList>
    </citation>
    <scope>NUCLEOTIDE SEQUENCE</scope>
    <source>
        <strain evidence="1">R3-111a-1</strain>
    </source>
</reference>
<dbReference type="GeneID" id="20342723"/>
<keyword evidence="3" id="KW-1185">Reference proteome</keyword>
<name>J3NLW1_GAET3</name>
<dbReference type="EnsemblFungi" id="EJT82291">
    <property type="protein sequence ID" value="EJT82291"/>
    <property type="gene ID" value="GGTG_02265"/>
</dbReference>
<dbReference type="RefSeq" id="XP_009218300.1">
    <property type="nucleotide sequence ID" value="XM_009220036.1"/>
</dbReference>